<protein>
    <submittedName>
        <fullName evidence="1">Uncharacterized protein</fullName>
    </submittedName>
</protein>
<keyword evidence="2" id="KW-1185">Reference proteome</keyword>
<dbReference type="Proteomes" id="UP000507470">
    <property type="component" value="Unassembled WGS sequence"/>
</dbReference>
<evidence type="ECO:0000313" key="1">
    <source>
        <dbReference type="EMBL" id="CAC5414720.1"/>
    </source>
</evidence>
<reference evidence="1 2" key="1">
    <citation type="submission" date="2020-06" db="EMBL/GenBank/DDBJ databases">
        <authorList>
            <person name="Li R."/>
            <person name="Bekaert M."/>
        </authorList>
    </citation>
    <scope>NUCLEOTIDE SEQUENCE [LARGE SCALE GENOMIC DNA]</scope>
    <source>
        <strain evidence="2">wild</strain>
    </source>
</reference>
<organism evidence="1 2">
    <name type="scientific">Mytilus coruscus</name>
    <name type="common">Sea mussel</name>
    <dbReference type="NCBI Taxonomy" id="42192"/>
    <lineage>
        <taxon>Eukaryota</taxon>
        <taxon>Metazoa</taxon>
        <taxon>Spiralia</taxon>
        <taxon>Lophotrochozoa</taxon>
        <taxon>Mollusca</taxon>
        <taxon>Bivalvia</taxon>
        <taxon>Autobranchia</taxon>
        <taxon>Pteriomorphia</taxon>
        <taxon>Mytilida</taxon>
        <taxon>Mytiloidea</taxon>
        <taxon>Mytilidae</taxon>
        <taxon>Mytilinae</taxon>
        <taxon>Mytilus</taxon>
    </lineage>
</organism>
<proteinExistence type="predicted"/>
<evidence type="ECO:0000313" key="2">
    <source>
        <dbReference type="Proteomes" id="UP000507470"/>
    </source>
</evidence>
<gene>
    <name evidence="1" type="ORF">MCOR_47471</name>
</gene>
<accession>A0A6J8E2N9</accession>
<dbReference type="EMBL" id="CACVKT020008353">
    <property type="protein sequence ID" value="CAC5414720.1"/>
    <property type="molecule type" value="Genomic_DNA"/>
</dbReference>
<dbReference type="AlphaFoldDB" id="A0A6J8E2N9"/>
<sequence length="305" mass="34719">MIFASFLEERNPFVEKEGRRNIETGVSATSDVNADRDKTLDSVYLNPWKRFIVAAHSIYEEKSEIFEYELSTQPSSMFDLFGFMSYVADGGSLIHEIHWKSRLNFGEICNRYIDSVKCYGTHSIVVEFDGYVSGPDTKDAMQRNLRESLGQNKNSNGIETKYASADADVLIAKTTVESAILHQTILLGEDTDLLVLLLYYYNFGSMHFIFKPNHDKKTKSKIWDINKTKGVLGQNMCKVLPIIHAISSCDTTSKLYGVGTIATLKKFIDRQILKERGEIFFKGSLVENIMNARKNYYVFVRRSSA</sequence>
<name>A0A6J8E2N9_MYTCO</name>
<dbReference type="OrthoDB" id="6760986at2759"/>